<name>A0AAN4QAZ4_PSESF</name>
<protein>
    <submittedName>
        <fullName evidence="2">ATPase component</fullName>
    </submittedName>
</protein>
<feature type="signal peptide" evidence="1">
    <location>
        <begin position="1"/>
        <end position="21"/>
    </location>
</feature>
<proteinExistence type="predicted"/>
<dbReference type="Proteomes" id="UP000248291">
    <property type="component" value="Unassembled WGS sequence"/>
</dbReference>
<feature type="chain" id="PRO_5043032138" evidence="1">
    <location>
        <begin position="22"/>
        <end position="160"/>
    </location>
</feature>
<evidence type="ECO:0000256" key="1">
    <source>
        <dbReference type="SAM" id="SignalP"/>
    </source>
</evidence>
<dbReference type="RefSeq" id="WP_017683277.1">
    <property type="nucleotide sequence ID" value="NZ_BGKA01000226.1"/>
</dbReference>
<gene>
    <name evidence="2" type="ORF">KPSA3_05686</name>
</gene>
<comment type="caution">
    <text evidence="2">The sequence shown here is derived from an EMBL/GenBank/DDBJ whole genome shotgun (WGS) entry which is preliminary data.</text>
</comment>
<reference evidence="2 3" key="1">
    <citation type="submission" date="2018-04" db="EMBL/GenBank/DDBJ databases">
        <title>Draft genome sequence of Pseudomonas syringae pv. actinidiae biovar 3 strains isolated from kiwifruit in Kagawa prefecture.</title>
        <authorList>
            <person name="Tabuchi M."/>
            <person name="Saito M."/>
            <person name="Fujiwara S."/>
            <person name="Sasa N."/>
            <person name="Akimitsu K."/>
            <person name="Gomi K."/>
            <person name="Konishi-Sugita S."/>
            <person name="Hamano K."/>
            <person name="Kataoka I."/>
        </authorList>
    </citation>
    <scope>NUCLEOTIDE SEQUENCE [LARGE SCALE GENOMIC DNA]</scope>
    <source>
        <strain evidence="2 3">MAFF212211</strain>
    </source>
</reference>
<dbReference type="AlphaFoldDB" id="A0AAN4QAZ4"/>
<evidence type="ECO:0000313" key="2">
    <source>
        <dbReference type="EMBL" id="GBH19673.1"/>
    </source>
</evidence>
<dbReference type="EMBL" id="BGKA01000226">
    <property type="protein sequence ID" value="GBH19673.1"/>
    <property type="molecule type" value="Genomic_DNA"/>
</dbReference>
<accession>A0AAN4QAZ4</accession>
<evidence type="ECO:0000313" key="3">
    <source>
        <dbReference type="Proteomes" id="UP000248291"/>
    </source>
</evidence>
<keyword evidence="1" id="KW-0732">Signal</keyword>
<organism evidence="2 3">
    <name type="scientific">Pseudomonas syringae pv. actinidiae</name>
    <dbReference type="NCBI Taxonomy" id="103796"/>
    <lineage>
        <taxon>Bacteria</taxon>
        <taxon>Pseudomonadati</taxon>
        <taxon>Pseudomonadota</taxon>
        <taxon>Gammaproteobacteria</taxon>
        <taxon>Pseudomonadales</taxon>
        <taxon>Pseudomonadaceae</taxon>
        <taxon>Pseudomonas</taxon>
        <taxon>Pseudomonas syringae</taxon>
    </lineage>
</organism>
<sequence>MKTTKLIFGLAFSVLASSAFALPAVNTVNNSDMSKAPLVAEGGTKHTNVGSIRVSADGADHVGANRLAADGADRVGANRQAADGSDHVGANRLAADGADRVGANRQAADGADRVGANRLGDRPCNTPSPVYAGLLHLWLRLKHTLLWHPPPMHSTMFVTQ</sequence>